<gene>
    <name evidence="1" type="ORF">SFRICE_007465</name>
</gene>
<protein>
    <submittedName>
        <fullName evidence="1">SFRICE_007465</fullName>
    </submittedName>
</protein>
<evidence type="ECO:0000313" key="1">
    <source>
        <dbReference type="EMBL" id="SOQ45552.1"/>
    </source>
</evidence>
<organism evidence="1">
    <name type="scientific">Spodoptera frugiperda</name>
    <name type="common">Fall armyworm</name>
    <dbReference type="NCBI Taxonomy" id="7108"/>
    <lineage>
        <taxon>Eukaryota</taxon>
        <taxon>Metazoa</taxon>
        <taxon>Ecdysozoa</taxon>
        <taxon>Arthropoda</taxon>
        <taxon>Hexapoda</taxon>
        <taxon>Insecta</taxon>
        <taxon>Pterygota</taxon>
        <taxon>Neoptera</taxon>
        <taxon>Endopterygota</taxon>
        <taxon>Lepidoptera</taxon>
        <taxon>Glossata</taxon>
        <taxon>Ditrysia</taxon>
        <taxon>Noctuoidea</taxon>
        <taxon>Noctuidae</taxon>
        <taxon>Amphipyrinae</taxon>
        <taxon>Spodoptera</taxon>
    </lineage>
</organism>
<dbReference type="AlphaFoldDB" id="A0A2H1VYG1"/>
<dbReference type="EMBL" id="ODYU01005049">
    <property type="protein sequence ID" value="SOQ45552.1"/>
    <property type="molecule type" value="Genomic_DNA"/>
</dbReference>
<name>A0A2H1VYG1_SPOFR</name>
<sequence>MMPAFSGRDRLQYPHHIFLPPPISHLPFTLEALECLTEESRLSLCASRSSLMYSFSTAARPPPLLSSTHDSGTDEKYSARHRHVYTVDCATSLHLRSLLMIHDEESLCDSKLVELFSINLHYLTNGVSYSFFYIRSYTLEQAPGFIDRQTDGQLNLTFQNCTARKGRSASEQNQTCACGVQKAIRPIQIRQLDKTDTCVPLDGRRDTEVDFELRTQTHGPVGNFHLLVMSKENVIKKG</sequence>
<proteinExistence type="predicted"/>
<reference evidence="1" key="1">
    <citation type="submission" date="2016-07" db="EMBL/GenBank/DDBJ databases">
        <authorList>
            <person name="Bretaudeau A."/>
        </authorList>
    </citation>
    <scope>NUCLEOTIDE SEQUENCE</scope>
    <source>
        <strain evidence="1">Rice</strain>
        <tissue evidence="1">Whole body</tissue>
    </source>
</reference>
<accession>A0A2H1VYG1</accession>